<name>A0A3B0TZF5_9ZZZZ</name>
<dbReference type="SUPFAM" id="SSF51735">
    <property type="entry name" value="NAD(P)-binding Rossmann-fold domains"/>
    <property type="match status" value="1"/>
</dbReference>
<dbReference type="EC" id="1.1.1.22" evidence="2"/>
<dbReference type="EMBL" id="UOEO01000234">
    <property type="protein sequence ID" value="VAW23408.1"/>
    <property type="molecule type" value="Genomic_DNA"/>
</dbReference>
<dbReference type="PROSITE" id="PS51257">
    <property type="entry name" value="PROKAR_LIPOPROTEIN"/>
    <property type="match status" value="1"/>
</dbReference>
<dbReference type="InterPro" id="IPR036291">
    <property type="entry name" value="NAD(P)-bd_dom_sf"/>
</dbReference>
<gene>
    <name evidence="2" type="ORF">MNBD_ALPHA12-2341</name>
</gene>
<accession>A0A3B0TZF5</accession>
<evidence type="ECO:0000313" key="2">
    <source>
        <dbReference type="EMBL" id="VAW23408.1"/>
    </source>
</evidence>
<proteinExistence type="predicted"/>
<dbReference type="Pfam" id="PF03721">
    <property type="entry name" value="UDPG_MGDP_dh_N"/>
    <property type="match status" value="1"/>
</dbReference>
<protein>
    <submittedName>
        <fullName evidence="2">UDP-glucose 6-dehydrogenase</fullName>
        <ecNumber evidence="2">1.1.1.22</ecNumber>
    </submittedName>
</protein>
<feature type="domain" description="UDP-glucose/GDP-mannose dehydrogenase N-terminal" evidence="1">
    <location>
        <begin position="1"/>
        <end position="25"/>
    </location>
</feature>
<sequence length="61" mass="6175">MKIVVVGAGYVGLVSGACFAEIGHNEPPRLEQAMIFNNIADTIASCSNFATAAIAPPASPA</sequence>
<reference evidence="2" key="1">
    <citation type="submission" date="2018-06" db="EMBL/GenBank/DDBJ databases">
        <authorList>
            <person name="Zhirakovskaya E."/>
        </authorList>
    </citation>
    <scope>NUCLEOTIDE SEQUENCE</scope>
</reference>
<dbReference type="GO" id="GO:0051287">
    <property type="term" value="F:NAD binding"/>
    <property type="evidence" value="ECO:0007669"/>
    <property type="project" value="InterPro"/>
</dbReference>
<dbReference type="AlphaFoldDB" id="A0A3B0TZF5"/>
<organism evidence="2">
    <name type="scientific">hydrothermal vent metagenome</name>
    <dbReference type="NCBI Taxonomy" id="652676"/>
    <lineage>
        <taxon>unclassified sequences</taxon>
        <taxon>metagenomes</taxon>
        <taxon>ecological metagenomes</taxon>
    </lineage>
</organism>
<keyword evidence="2" id="KW-0560">Oxidoreductase</keyword>
<evidence type="ECO:0000259" key="1">
    <source>
        <dbReference type="Pfam" id="PF03721"/>
    </source>
</evidence>
<dbReference type="Gene3D" id="3.40.50.720">
    <property type="entry name" value="NAD(P)-binding Rossmann-like Domain"/>
    <property type="match status" value="1"/>
</dbReference>
<dbReference type="InterPro" id="IPR001732">
    <property type="entry name" value="UDP-Glc/GDP-Man_DH_N"/>
</dbReference>
<dbReference type="GO" id="GO:0003979">
    <property type="term" value="F:UDP-glucose 6-dehydrogenase activity"/>
    <property type="evidence" value="ECO:0007669"/>
    <property type="project" value="UniProtKB-EC"/>
</dbReference>